<proteinExistence type="predicted"/>
<name>A0A3G8XQ83_9FLAO</name>
<evidence type="ECO:0000313" key="1">
    <source>
        <dbReference type="EMBL" id="AZI32404.1"/>
    </source>
</evidence>
<dbReference type="AlphaFoldDB" id="A0A3G8XQ83"/>
<dbReference type="RefSeq" id="WP_125022870.1">
    <property type="nucleotide sequence ID" value="NZ_CP034159.1"/>
</dbReference>
<dbReference type="SUPFAM" id="SSF53756">
    <property type="entry name" value="UDP-Glycosyltransferase/glycogen phosphorylase"/>
    <property type="match status" value="1"/>
</dbReference>
<dbReference type="KEGG" id="ccas:EIB73_04050"/>
<organism evidence="1 2">
    <name type="scientific">Kaistella carnis</name>
    <dbReference type="NCBI Taxonomy" id="1241979"/>
    <lineage>
        <taxon>Bacteria</taxon>
        <taxon>Pseudomonadati</taxon>
        <taxon>Bacteroidota</taxon>
        <taxon>Flavobacteriia</taxon>
        <taxon>Flavobacteriales</taxon>
        <taxon>Weeksellaceae</taxon>
        <taxon>Chryseobacterium group</taxon>
        <taxon>Kaistella</taxon>
    </lineage>
</organism>
<dbReference type="Gene3D" id="3.40.50.2000">
    <property type="entry name" value="Glycogen Phosphorylase B"/>
    <property type="match status" value="1"/>
</dbReference>
<accession>A0A3G8XQ83</accession>
<dbReference type="EMBL" id="CP034159">
    <property type="protein sequence ID" value="AZI32404.1"/>
    <property type="molecule type" value="Genomic_DNA"/>
</dbReference>
<evidence type="ECO:0000313" key="2">
    <source>
        <dbReference type="Proteomes" id="UP000270185"/>
    </source>
</evidence>
<gene>
    <name evidence="1" type="ORF">EIB73_04050</name>
</gene>
<dbReference type="Gene3D" id="3.40.50.11010">
    <property type="match status" value="1"/>
</dbReference>
<dbReference type="GO" id="GO:0016740">
    <property type="term" value="F:transferase activity"/>
    <property type="evidence" value="ECO:0007669"/>
    <property type="project" value="UniProtKB-KW"/>
</dbReference>
<reference evidence="2" key="1">
    <citation type="submission" date="2018-11" db="EMBL/GenBank/DDBJ databases">
        <title>Proposal to divide the Flavobacteriaceae and reorganize its genera based on Amino Acid Identity values calculated from whole genome sequences.</title>
        <authorList>
            <person name="Nicholson A.C."/>
            <person name="Gulvik C.A."/>
            <person name="Whitney A.M."/>
            <person name="Humrighouse B.W."/>
            <person name="Bell M."/>
            <person name="Holmes B."/>
            <person name="Steigerwalt A.G."/>
            <person name="Villarma A."/>
            <person name="Sheth M."/>
            <person name="Batra D."/>
            <person name="Pryor J."/>
            <person name="Bernardet J.-F."/>
            <person name="Hugo C."/>
            <person name="Kampfer P."/>
            <person name="Newman J.D."/>
            <person name="McQuiston J.R."/>
        </authorList>
    </citation>
    <scope>NUCLEOTIDE SEQUENCE [LARGE SCALE GENOMIC DNA]</scope>
    <source>
        <strain evidence="2">G0081</strain>
    </source>
</reference>
<keyword evidence="1" id="KW-0808">Transferase</keyword>
<protein>
    <submittedName>
        <fullName evidence="1">Glycosyltransferase family 1 protein</fullName>
    </submittedName>
</protein>
<keyword evidence="2" id="KW-1185">Reference proteome</keyword>
<dbReference type="OrthoDB" id="9816564at2"/>
<dbReference type="Proteomes" id="UP000270185">
    <property type="component" value="Chromosome"/>
</dbReference>
<sequence>MKLLKNTDFHSHYDMIVFCHLRWDFVYQRPQHLISRMSEDFKILVVEEPIGKRDHSELQGLEVSESIHVLQPTIDHIQELGSFLKKILKAQVFQVGWFYSAAFIDVLNYLDFGAIVYDCMDELSLFKGASHQLIEQEQSLLAAADVVYTGGKSLYEAKREKHHNVHCFPSSVDQDHFERNGKKDELLLDIQSIPKPIVGYYGVIDERIDLDLLEMSALKMPEVSFVMIGPICKIEEEDLPKAKNIFYLGMKTYEQLPTYLNEFDFAMMPFALNDLTKFISPTKTLEYMCAGKPIISTKIKDVVRDYSDCINLIEDENDFYKAVNEPKSGYEQHYDQILKQTSWDITASKMSQIIKVIA</sequence>
<dbReference type="Pfam" id="PF13692">
    <property type="entry name" value="Glyco_trans_1_4"/>
    <property type="match status" value="1"/>
</dbReference>